<proteinExistence type="predicted"/>
<accession>A0ABU0M5Q3</accession>
<organism evidence="1 2">
    <name type="scientific">Kaistia geumhonensis</name>
    <dbReference type="NCBI Taxonomy" id="410839"/>
    <lineage>
        <taxon>Bacteria</taxon>
        <taxon>Pseudomonadati</taxon>
        <taxon>Pseudomonadota</taxon>
        <taxon>Alphaproteobacteria</taxon>
        <taxon>Hyphomicrobiales</taxon>
        <taxon>Kaistiaceae</taxon>
        <taxon>Kaistia</taxon>
    </lineage>
</organism>
<name>A0ABU0M5Q3_9HYPH</name>
<comment type="caution">
    <text evidence="1">The sequence shown here is derived from an EMBL/GenBank/DDBJ whole genome shotgun (WGS) entry which is preliminary data.</text>
</comment>
<dbReference type="RefSeq" id="WP_266279784.1">
    <property type="nucleotide sequence ID" value="NZ_JAPKNF010000001.1"/>
</dbReference>
<sequence length="75" mass="8383">MRALDALVGYGVDAFLKVFYEKLGEAYMRPHEAGLRSLFKAIGRDVGPALMDVDQAQKDLQNAFLARRAKEDARP</sequence>
<evidence type="ECO:0000313" key="1">
    <source>
        <dbReference type="EMBL" id="MDQ0516296.1"/>
    </source>
</evidence>
<reference evidence="1 2" key="1">
    <citation type="submission" date="2023-07" db="EMBL/GenBank/DDBJ databases">
        <title>Genomic Encyclopedia of Type Strains, Phase IV (KMG-IV): sequencing the most valuable type-strain genomes for metagenomic binning, comparative biology and taxonomic classification.</title>
        <authorList>
            <person name="Goeker M."/>
        </authorList>
    </citation>
    <scope>NUCLEOTIDE SEQUENCE [LARGE SCALE GENOMIC DNA]</scope>
    <source>
        <strain evidence="1 2">B1-1</strain>
    </source>
</reference>
<evidence type="ECO:0000313" key="2">
    <source>
        <dbReference type="Proteomes" id="UP001223743"/>
    </source>
</evidence>
<gene>
    <name evidence="1" type="ORF">QO015_001909</name>
</gene>
<dbReference type="Proteomes" id="UP001223743">
    <property type="component" value="Unassembled WGS sequence"/>
</dbReference>
<dbReference type="EMBL" id="JAUSWJ010000001">
    <property type="protein sequence ID" value="MDQ0516296.1"/>
    <property type="molecule type" value="Genomic_DNA"/>
</dbReference>
<protein>
    <submittedName>
        <fullName evidence="1">Uncharacterized protein</fullName>
    </submittedName>
</protein>
<keyword evidence="2" id="KW-1185">Reference proteome</keyword>